<comment type="similarity">
    <text evidence="2 8">Belongs to the chordin family.</text>
</comment>
<feature type="domain" description="VWFC" evidence="10">
    <location>
        <begin position="730"/>
        <end position="790"/>
    </location>
</feature>
<evidence type="ECO:0000259" key="11">
    <source>
        <dbReference type="PROSITE" id="PS50933"/>
    </source>
</evidence>
<comment type="caution">
    <text evidence="12">The sequence shown here is derived from an EMBL/GenBank/DDBJ whole genome shotgun (WGS) entry which is preliminary data.</text>
</comment>
<dbReference type="Proteomes" id="UP000237246">
    <property type="component" value="Unassembled WGS sequence"/>
</dbReference>
<keyword evidence="6" id="KW-0677">Repeat</keyword>
<protein>
    <recommendedName>
        <fullName evidence="3 8">Chordin</fullName>
    </recommendedName>
</protein>
<dbReference type="Gene3D" id="2.10.70.10">
    <property type="entry name" value="Complement Module, domain 1"/>
    <property type="match status" value="1"/>
</dbReference>
<dbReference type="GO" id="GO:0048731">
    <property type="term" value="P:system development"/>
    <property type="evidence" value="ECO:0007669"/>
    <property type="project" value="UniProtKB-ARBA"/>
</dbReference>
<dbReference type="GO" id="GO:0009953">
    <property type="term" value="P:dorsal/ventral pattern formation"/>
    <property type="evidence" value="ECO:0007669"/>
    <property type="project" value="TreeGrafter"/>
</dbReference>
<evidence type="ECO:0000256" key="2">
    <source>
        <dbReference type="ARBA" id="ARBA00007156"/>
    </source>
</evidence>
<dbReference type="AlphaFoldDB" id="A0A2P4SXC8"/>
<dbReference type="Pfam" id="PF07452">
    <property type="entry name" value="CHRD"/>
    <property type="match status" value="3"/>
</dbReference>
<feature type="domain" description="CHRD" evidence="11">
    <location>
        <begin position="201"/>
        <end position="319"/>
    </location>
</feature>
<feature type="domain" description="VWFC" evidence="10">
    <location>
        <begin position="897"/>
        <end position="961"/>
    </location>
</feature>
<dbReference type="GO" id="GO:0030514">
    <property type="term" value="P:negative regulation of BMP signaling pathway"/>
    <property type="evidence" value="ECO:0007669"/>
    <property type="project" value="TreeGrafter"/>
</dbReference>
<dbReference type="PROSITE" id="PS01208">
    <property type="entry name" value="VWFC_1"/>
    <property type="match status" value="2"/>
</dbReference>
<keyword evidence="7" id="KW-0325">Glycoprotein</keyword>
<dbReference type="PANTHER" id="PTHR46526">
    <property type="entry name" value="CHORDIN"/>
    <property type="match status" value="1"/>
</dbReference>
<dbReference type="SMART" id="SM00754">
    <property type="entry name" value="CHRD"/>
    <property type="match status" value="4"/>
</dbReference>
<feature type="domain" description="VWFC" evidence="10">
    <location>
        <begin position="809"/>
        <end position="878"/>
    </location>
</feature>
<dbReference type="Pfam" id="PF00093">
    <property type="entry name" value="VWC"/>
    <property type="match status" value="4"/>
</dbReference>
<accession>A0A2P4SXC8</accession>
<feature type="compositionally biased region" description="Basic and acidic residues" evidence="9">
    <location>
        <begin position="715"/>
        <end position="725"/>
    </location>
</feature>
<proteinExistence type="inferred from homology"/>
<organism evidence="12 13">
    <name type="scientific">Bambusicola thoracicus</name>
    <name type="common">Chinese bamboo-partridge</name>
    <name type="synonym">Perdix thoracica</name>
    <dbReference type="NCBI Taxonomy" id="9083"/>
    <lineage>
        <taxon>Eukaryota</taxon>
        <taxon>Metazoa</taxon>
        <taxon>Chordata</taxon>
        <taxon>Craniata</taxon>
        <taxon>Vertebrata</taxon>
        <taxon>Euteleostomi</taxon>
        <taxon>Archelosauria</taxon>
        <taxon>Archosauria</taxon>
        <taxon>Dinosauria</taxon>
        <taxon>Saurischia</taxon>
        <taxon>Theropoda</taxon>
        <taxon>Coelurosauria</taxon>
        <taxon>Aves</taxon>
        <taxon>Neognathae</taxon>
        <taxon>Galloanserae</taxon>
        <taxon>Galliformes</taxon>
        <taxon>Phasianidae</taxon>
        <taxon>Perdicinae</taxon>
        <taxon>Bambusicola</taxon>
    </lineage>
</organism>
<name>A0A2P4SXC8_BAMTH</name>
<dbReference type="GO" id="GO:0036122">
    <property type="term" value="F:BMP binding"/>
    <property type="evidence" value="ECO:0007669"/>
    <property type="project" value="TreeGrafter"/>
</dbReference>
<dbReference type="PANTHER" id="PTHR46526:SF1">
    <property type="entry name" value="CHORDIN"/>
    <property type="match status" value="1"/>
</dbReference>
<evidence type="ECO:0000256" key="9">
    <source>
        <dbReference type="SAM" id="MobiDB-lite"/>
    </source>
</evidence>
<evidence type="ECO:0000256" key="4">
    <source>
        <dbReference type="ARBA" id="ARBA00022473"/>
    </source>
</evidence>
<dbReference type="PROSITE" id="PS50933">
    <property type="entry name" value="CHRD"/>
    <property type="match status" value="4"/>
</dbReference>
<evidence type="ECO:0000256" key="1">
    <source>
        <dbReference type="ARBA" id="ARBA00004613"/>
    </source>
</evidence>
<dbReference type="EMBL" id="PPHD01018003">
    <property type="protein sequence ID" value="POI28782.1"/>
    <property type="molecule type" value="Genomic_DNA"/>
</dbReference>
<dbReference type="SUPFAM" id="SSF57603">
    <property type="entry name" value="FnI-like domain"/>
    <property type="match status" value="3"/>
</dbReference>
<dbReference type="PIRSF" id="PIRSF002496">
    <property type="entry name" value="Chordin"/>
    <property type="match status" value="1"/>
</dbReference>
<evidence type="ECO:0000256" key="7">
    <source>
        <dbReference type="ARBA" id="ARBA00023180"/>
    </source>
</evidence>
<feature type="domain" description="VWFC" evidence="10">
    <location>
        <begin position="19"/>
        <end position="109"/>
    </location>
</feature>
<gene>
    <name evidence="12" type="ORF">CIB84_007469</name>
</gene>
<evidence type="ECO:0000256" key="8">
    <source>
        <dbReference type="PIRNR" id="PIRNR002496"/>
    </source>
</evidence>
<keyword evidence="5" id="KW-0964">Secreted</keyword>
<dbReference type="GO" id="GO:0005615">
    <property type="term" value="C:extracellular space"/>
    <property type="evidence" value="ECO:0007669"/>
    <property type="project" value="TreeGrafter"/>
</dbReference>
<dbReference type="Gene3D" id="6.20.200.20">
    <property type="match status" value="1"/>
</dbReference>
<feature type="domain" description="CHRD" evidence="11">
    <location>
        <begin position="571"/>
        <end position="698"/>
    </location>
</feature>
<dbReference type="InterPro" id="IPR001007">
    <property type="entry name" value="VWF_dom"/>
</dbReference>
<evidence type="ECO:0000256" key="5">
    <source>
        <dbReference type="ARBA" id="ARBA00022525"/>
    </source>
</evidence>
<keyword evidence="4 8" id="KW-0217">Developmental protein</keyword>
<feature type="region of interest" description="Disordered" evidence="9">
    <location>
        <begin position="706"/>
        <end position="725"/>
    </location>
</feature>
<dbReference type="OrthoDB" id="9829321at2759"/>
<evidence type="ECO:0000313" key="13">
    <source>
        <dbReference type="Proteomes" id="UP000237246"/>
    </source>
</evidence>
<dbReference type="InterPro" id="IPR052278">
    <property type="entry name" value="Chordin-like_regulators"/>
</dbReference>
<evidence type="ECO:0000256" key="3">
    <source>
        <dbReference type="ARBA" id="ARBA00016968"/>
    </source>
</evidence>
<evidence type="ECO:0000259" key="10">
    <source>
        <dbReference type="PROSITE" id="PS50184"/>
    </source>
</evidence>
<comment type="subcellular location">
    <subcellularLocation>
        <location evidence="1">Secreted</location>
    </subcellularLocation>
</comment>
<dbReference type="SMART" id="SM00214">
    <property type="entry name" value="VWC"/>
    <property type="match status" value="4"/>
</dbReference>
<feature type="domain" description="CHRD" evidence="11">
    <location>
        <begin position="445"/>
        <end position="565"/>
    </location>
</feature>
<evidence type="ECO:0000313" key="12">
    <source>
        <dbReference type="EMBL" id="POI28782.1"/>
    </source>
</evidence>
<dbReference type="InterPro" id="IPR016353">
    <property type="entry name" value="Chordin"/>
</dbReference>
<reference evidence="12 13" key="1">
    <citation type="submission" date="2018-01" db="EMBL/GenBank/DDBJ databases">
        <title>Comparison of the Chinese Bamboo Partridge and Red Junglefowl genome sequences highlights the importance of demography in genome evolution.</title>
        <authorList>
            <person name="Tiley G.P."/>
            <person name="Kimball R.T."/>
            <person name="Braun E.L."/>
            <person name="Burleigh J.G."/>
        </authorList>
    </citation>
    <scope>NUCLEOTIDE SEQUENCE [LARGE SCALE GENOMIC DNA]</scope>
    <source>
        <strain evidence="12">RTK389</strain>
        <tissue evidence="12">Blood</tissue>
    </source>
</reference>
<dbReference type="PROSITE" id="PS50184">
    <property type="entry name" value="VWFC_2"/>
    <property type="match status" value="4"/>
</dbReference>
<feature type="domain" description="CHRD" evidence="11">
    <location>
        <begin position="321"/>
        <end position="444"/>
    </location>
</feature>
<keyword evidence="13" id="KW-1185">Reference proteome</keyword>
<dbReference type="InterPro" id="IPR010895">
    <property type="entry name" value="CHRD"/>
</dbReference>
<sequence length="1021" mass="112479">MTFFLGGGVFRRWGGGSSAGCAFGGRFYALEETWHPDLGEPFGVMRCVICHCETVYLWHNLARFSLPQQRNRRGKPVGKVNCKNMKQDCPVPTCPRATLLPGHCCHTCPKGERGAVTLCRAHPGTGDTGHPHGGAPWCRGYLCHNHLPAVPPMPALPGPPEKSYEPPFDTFEYFQDKEDELDKPYNDRSYLSSEGSARDDARTEFVALLTSGPEPWHPTSSAVAKARFTLLRSYLLFSISYERLGRPSRVRFSDPEGTVLFEHPVQKSAAPEDGMLCGMWRTVSKANIQLLRAEQLRVSLITRAQPSGEVHGHILKHRALFAETFGAILTSSDPTHLGAGGMAMLTLSDTENNLHFILMARGLLEPGAGESPSVPLRVRILHQGQTLREVHANITMEDPDFAEVLSDLSAHELQWLAQGQLHIVADTKGRHPRQLEGTITARRSCDTIQSVLCGADALQPTKTGAVGSAKLALHENGTLEYQVRVVGTASEVVGVTLETKPRRKNKRNVLFDMTPSYRGGMAQGVWHSPSARDVHMLLQNELFLNVATKDWAEGELRGQVISLPYSGLLARYTEMPVPLAGQLISPPVSSGAGGHAWLSLDEHCHLHYEIVVAGLGRPADGTVSAQLHGVAELGEMGTRPHLHKRMLKGFYGTEAQGVVKDLDAELLQHLAQGTAFLQVSTKAHPRGEMRGWVHIPNRCQAGGARLSTGEAELSEGPKGRNAEQLKKDPNSCFFEGQHHAHGTRWAPDYDKKCSICSCQKRTVICDPILCQPLNCTRQVHPEELCCPICEEKKMEQEELKLERARDSSEGCYFDGDKTWRGSGTRWHPVVPPFGLIKCAICTCKGTTGEVHCEKVQCPRLTCANPVRVSPSDCCKQCPAPEKSVPELTDGMQADGPRACRFGRRWYLNNESWHPSVPPFGEMKCILCWCVSGETHCQRQECPPDACASPSRRDNPCCAKCRGEWVLLDSGSHQHTVHSCTSSGTIIHLHTFHAFILPHFPPTVPDAPPEKMHEATAEAWSR</sequence>
<evidence type="ECO:0000256" key="6">
    <source>
        <dbReference type="ARBA" id="ARBA00022737"/>
    </source>
</evidence>